<dbReference type="Proteomes" id="UP000859505">
    <property type="component" value="Unassembled WGS sequence"/>
</dbReference>
<name>A0AAD3YK76_AERHY</name>
<dbReference type="AlphaFoldDB" id="A0AAD3YK76"/>
<gene>
    <name evidence="1" type="ORF">JAJ28_002588</name>
</gene>
<dbReference type="EMBL" id="DACTUL010000019">
    <property type="protein sequence ID" value="HAT6344840.1"/>
    <property type="molecule type" value="Genomic_DNA"/>
</dbReference>
<reference evidence="1" key="1">
    <citation type="journal article" date="2018" name="Genome Biol.">
        <title>SKESA: strategic k-mer extension for scrupulous assemblies.</title>
        <authorList>
            <person name="Souvorov A."/>
            <person name="Agarwala R."/>
            <person name="Lipman D.J."/>
        </authorList>
    </citation>
    <scope>NUCLEOTIDE SEQUENCE</scope>
    <source>
        <strain evidence="1">OLC2673_Aeromonas</strain>
    </source>
</reference>
<evidence type="ECO:0000313" key="1">
    <source>
        <dbReference type="EMBL" id="HAT6344840.1"/>
    </source>
</evidence>
<comment type="caution">
    <text evidence="1">The sequence shown here is derived from an EMBL/GenBank/DDBJ whole genome shotgun (WGS) entry which is preliminary data.</text>
</comment>
<accession>A0AAD3YK76</accession>
<organism evidence="1 2">
    <name type="scientific">Aeromonas hydrophila</name>
    <dbReference type="NCBI Taxonomy" id="644"/>
    <lineage>
        <taxon>Bacteria</taxon>
        <taxon>Pseudomonadati</taxon>
        <taxon>Pseudomonadota</taxon>
        <taxon>Gammaproteobacteria</taxon>
        <taxon>Aeromonadales</taxon>
        <taxon>Aeromonadaceae</taxon>
        <taxon>Aeromonas</taxon>
    </lineage>
</organism>
<proteinExistence type="predicted"/>
<sequence length="48" mass="5595">MKTGLNAGGCTANRLIKKEKRTVVYYRCTLKHEFGIKKERPQALWSIR</sequence>
<evidence type="ECO:0000313" key="2">
    <source>
        <dbReference type="Proteomes" id="UP000859505"/>
    </source>
</evidence>
<reference evidence="1" key="2">
    <citation type="submission" date="2020-01" db="EMBL/GenBank/DDBJ databases">
        <authorList>
            <consortium name="NCBI Pathogen Detection Project"/>
        </authorList>
    </citation>
    <scope>NUCLEOTIDE SEQUENCE</scope>
    <source>
        <strain evidence="1">OLC2673_Aeromonas</strain>
    </source>
</reference>
<protein>
    <submittedName>
        <fullName evidence="1">Uncharacterized protein</fullName>
    </submittedName>
</protein>